<organism evidence="2">
    <name type="scientific">Sesamum radiatum</name>
    <name type="common">Black benniseed</name>
    <dbReference type="NCBI Taxonomy" id="300843"/>
    <lineage>
        <taxon>Eukaryota</taxon>
        <taxon>Viridiplantae</taxon>
        <taxon>Streptophyta</taxon>
        <taxon>Embryophyta</taxon>
        <taxon>Tracheophyta</taxon>
        <taxon>Spermatophyta</taxon>
        <taxon>Magnoliopsida</taxon>
        <taxon>eudicotyledons</taxon>
        <taxon>Gunneridae</taxon>
        <taxon>Pentapetalae</taxon>
        <taxon>asterids</taxon>
        <taxon>lamiids</taxon>
        <taxon>Lamiales</taxon>
        <taxon>Pedaliaceae</taxon>
        <taxon>Sesamum</taxon>
    </lineage>
</organism>
<gene>
    <name evidence="2" type="ORF">Sradi_5709700</name>
</gene>
<dbReference type="AlphaFoldDB" id="A0AAW2L3D2"/>
<name>A0AAW2L3D2_SESRA</name>
<comment type="caution">
    <text evidence="2">The sequence shown here is derived from an EMBL/GenBank/DDBJ whole genome shotgun (WGS) entry which is preliminary data.</text>
</comment>
<reference evidence="2" key="1">
    <citation type="submission" date="2020-06" db="EMBL/GenBank/DDBJ databases">
        <authorList>
            <person name="Li T."/>
            <person name="Hu X."/>
            <person name="Zhang T."/>
            <person name="Song X."/>
            <person name="Zhang H."/>
            <person name="Dai N."/>
            <person name="Sheng W."/>
            <person name="Hou X."/>
            <person name="Wei L."/>
        </authorList>
    </citation>
    <scope>NUCLEOTIDE SEQUENCE</scope>
    <source>
        <strain evidence="2">G02</strain>
        <tissue evidence="2">Leaf</tissue>
    </source>
</reference>
<dbReference type="InterPro" id="IPR026960">
    <property type="entry name" value="RVT-Znf"/>
</dbReference>
<protein>
    <recommendedName>
        <fullName evidence="1">Reverse transcriptase zinc-binding domain-containing protein</fullName>
    </recommendedName>
</protein>
<dbReference type="Pfam" id="PF13966">
    <property type="entry name" value="zf-RVT"/>
    <property type="match status" value="1"/>
</dbReference>
<sequence length="259" mass="29318">MRTRELLAAGIRWSVGNRESISVVGVPWLPRPATFQVIFPPSSIPGTTKVAVLLNEGGWNESLVRKKFRSIDSECILSIPIPSERRPDELIWHSSRQGQFSVRSAYSLSCSLGPKATTSHNLQNWNFVWGICLAPKIRLFIWKVCNRAVSTLRNLRQRGVRLAGGCALCDSSKGGGHYAYSCRVPFCSFGLGVLGVAWRLVDTYSKDAEEWLRSIHHRVEVDDYEMVTVICWCLWYNRNLRVFEGIAMEAVEVIDMARR</sequence>
<evidence type="ECO:0000313" key="2">
    <source>
        <dbReference type="EMBL" id="KAL0313104.1"/>
    </source>
</evidence>
<evidence type="ECO:0000259" key="1">
    <source>
        <dbReference type="Pfam" id="PF13966"/>
    </source>
</evidence>
<dbReference type="EMBL" id="JACGWJ010000026">
    <property type="protein sequence ID" value="KAL0313104.1"/>
    <property type="molecule type" value="Genomic_DNA"/>
</dbReference>
<proteinExistence type="predicted"/>
<reference evidence="2" key="2">
    <citation type="journal article" date="2024" name="Plant">
        <title>Genomic evolution and insights into agronomic trait innovations of Sesamum species.</title>
        <authorList>
            <person name="Miao H."/>
            <person name="Wang L."/>
            <person name="Qu L."/>
            <person name="Liu H."/>
            <person name="Sun Y."/>
            <person name="Le M."/>
            <person name="Wang Q."/>
            <person name="Wei S."/>
            <person name="Zheng Y."/>
            <person name="Lin W."/>
            <person name="Duan Y."/>
            <person name="Cao H."/>
            <person name="Xiong S."/>
            <person name="Wang X."/>
            <person name="Wei L."/>
            <person name="Li C."/>
            <person name="Ma Q."/>
            <person name="Ju M."/>
            <person name="Zhao R."/>
            <person name="Li G."/>
            <person name="Mu C."/>
            <person name="Tian Q."/>
            <person name="Mei H."/>
            <person name="Zhang T."/>
            <person name="Gao T."/>
            <person name="Zhang H."/>
        </authorList>
    </citation>
    <scope>NUCLEOTIDE SEQUENCE</scope>
    <source>
        <strain evidence="2">G02</strain>
    </source>
</reference>
<accession>A0AAW2L3D2</accession>
<feature type="domain" description="Reverse transcriptase zinc-binding" evidence="1">
    <location>
        <begin position="100"/>
        <end position="183"/>
    </location>
</feature>